<evidence type="ECO:0000256" key="1">
    <source>
        <dbReference type="SAM" id="Phobius"/>
    </source>
</evidence>
<evidence type="ECO:0000313" key="2">
    <source>
        <dbReference type="EMBL" id="CAD8129464.1"/>
    </source>
</evidence>
<keyword evidence="3" id="KW-1185">Reference proteome</keyword>
<keyword evidence="1" id="KW-0472">Membrane</keyword>
<comment type="caution">
    <text evidence="2">The sequence shown here is derived from an EMBL/GenBank/DDBJ whole genome shotgun (WGS) entry which is preliminary data.</text>
</comment>
<dbReference type="EMBL" id="CAJJDN010000224">
    <property type="protein sequence ID" value="CAD8129464.1"/>
    <property type="molecule type" value="Genomic_DNA"/>
</dbReference>
<accession>A0A8S1RSU3</accession>
<proteinExistence type="predicted"/>
<dbReference type="AlphaFoldDB" id="A0A8S1RSU3"/>
<evidence type="ECO:0000313" key="3">
    <source>
        <dbReference type="Proteomes" id="UP000692954"/>
    </source>
</evidence>
<name>A0A8S1RSU3_9CILI</name>
<feature type="transmembrane region" description="Helical" evidence="1">
    <location>
        <begin position="94"/>
        <end position="114"/>
    </location>
</feature>
<evidence type="ECO:0008006" key="4">
    <source>
        <dbReference type="Google" id="ProtNLM"/>
    </source>
</evidence>
<sequence>MILPGVVKAGHYINQRNLKMQFNVMIKLFQYAQNQQDQDQKLIYYLNKGTKMKQNNFILLHQKKDQMRKIIFRDSYPNYETQLYHKFFTSSIQIIHFIQLCLFFLCQFSSILIFHSQKQS</sequence>
<keyword evidence="1" id="KW-0812">Transmembrane</keyword>
<organism evidence="2 3">
    <name type="scientific">Paramecium sonneborni</name>
    <dbReference type="NCBI Taxonomy" id="65129"/>
    <lineage>
        <taxon>Eukaryota</taxon>
        <taxon>Sar</taxon>
        <taxon>Alveolata</taxon>
        <taxon>Ciliophora</taxon>
        <taxon>Intramacronucleata</taxon>
        <taxon>Oligohymenophorea</taxon>
        <taxon>Peniculida</taxon>
        <taxon>Parameciidae</taxon>
        <taxon>Paramecium</taxon>
    </lineage>
</organism>
<protein>
    <recommendedName>
        <fullName evidence="4">Transmembrane protein</fullName>
    </recommendedName>
</protein>
<reference evidence="2" key="1">
    <citation type="submission" date="2021-01" db="EMBL/GenBank/DDBJ databases">
        <authorList>
            <consortium name="Genoscope - CEA"/>
            <person name="William W."/>
        </authorList>
    </citation>
    <scope>NUCLEOTIDE SEQUENCE</scope>
</reference>
<gene>
    <name evidence="2" type="ORF">PSON_ATCC_30995.1.T2240016</name>
</gene>
<dbReference type="Proteomes" id="UP000692954">
    <property type="component" value="Unassembled WGS sequence"/>
</dbReference>
<dbReference type="OrthoDB" id="10581561at2759"/>
<keyword evidence="1" id="KW-1133">Transmembrane helix</keyword>